<sequence length="78" mass="8699">MVRSLKDLLPTQRAPPITMYHDTIIALSWLCAAYAGTKVVTPAHSEGCKTEFDARQIQIHSSIDESVSITTQRVRTEL</sequence>
<organism evidence="1 2">
    <name type="scientific">Thanatephorus cucumeris (strain AG1-IA)</name>
    <name type="common">Rice sheath blight fungus</name>
    <name type="synonym">Rhizoctonia solani</name>
    <dbReference type="NCBI Taxonomy" id="983506"/>
    <lineage>
        <taxon>Eukaryota</taxon>
        <taxon>Fungi</taxon>
        <taxon>Dikarya</taxon>
        <taxon>Basidiomycota</taxon>
        <taxon>Agaricomycotina</taxon>
        <taxon>Agaricomycetes</taxon>
        <taxon>Cantharellales</taxon>
        <taxon>Ceratobasidiaceae</taxon>
        <taxon>Rhizoctonia</taxon>
        <taxon>Rhizoctonia solani AG-1</taxon>
    </lineage>
</organism>
<accession>L8WHM0</accession>
<dbReference type="Proteomes" id="UP000011668">
    <property type="component" value="Unassembled WGS sequence"/>
</dbReference>
<proteinExistence type="predicted"/>
<dbReference type="AlphaFoldDB" id="L8WHM0"/>
<dbReference type="HOGENOM" id="CLU_2623699_0_0_1"/>
<keyword evidence="2" id="KW-1185">Reference proteome</keyword>
<comment type="caution">
    <text evidence="1">The sequence shown here is derived from an EMBL/GenBank/DDBJ whole genome shotgun (WGS) entry which is preliminary data.</text>
</comment>
<evidence type="ECO:0000313" key="2">
    <source>
        <dbReference type="Proteomes" id="UP000011668"/>
    </source>
</evidence>
<gene>
    <name evidence="1" type="ORF">AG1IA_09753</name>
</gene>
<protein>
    <submittedName>
        <fullName evidence="1">Uncharacterized protein</fullName>
    </submittedName>
</protein>
<evidence type="ECO:0000313" key="1">
    <source>
        <dbReference type="EMBL" id="ELU36217.1"/>
    </source>
</evidence>
<dbReference type="EMBL" id="AFRT01003942">
    <property type="protein sequence ID" value="ELU36217.1"/>
    <property type="molecule type" value="Genomic_DNA"/>
</dbReference>
<reference evidence="1 2" key="1">
    <citation type="journal article" date="2013" name="Nat. Commun.">
        <title>The evolution and pathogenic mechanisms of the rice sheath blight pathogen.</title>
        <authorList>
            <person name="Zheng A."/>
            <person name="Lin R."/>
            <person name="Xu L."/>
            <person name="Qin P."/>
            <person name="Tang C."/>
            <person name="Ai P."/>
            <person name="Zhang D."/>
            <person name="Liu Y."/>
            <person name="Sun Z."/>
            <person name="Feng H."/>
            <person name="Wang Y."/>
            <person name="Chen Y."/>
            <person name="Liang X."/>
            <person name="Fu R."/>
            <person name="Li Q."/>
            <person name="Zhang J."/>
            <person name="Yu X."/>
            <person name="Xie Z."/>
            <person name="Ding L."/>
            <person name="Guan P."/>
            <person name="Tang J."/>
            <person name="Liang Y."/>
            <person name="Wang S."/>
            <person name="Deng Q."/>
            <person name="Li S."/>
            <person name="Zhu J."/>
            <person name="Wang L."/>
            <person name="Liu H."/>
            <person name="Li P."/>
        </authorList>
    </citation>
    <scope>NUCLEOTIDE SEQUENCE [LARGE SCALE GENOMIC DNA]</scope>
    <source>
        <strain evidence="2">AG-1 IA</strain>
    </source>
</reference>
<name>L8WHM0_THACA</name>